<evidence type="ECO:0000313" key="4">
    <source>
        <dbReference type="Proteomes" id="UP001596380"/>
    </source>
</evidence>
<dbReference type="RefSeq" id="WP_378063174.1">
    <property type="nucleotide sequence ID" value="NZ_JBHSXS010000004.1"/>
</dbReference>
<evidence type="ECO:0000256" key="1">
    <source>
        <dbReference type="SAM" id="MobiDB-lite"/>
    </source>
</evidence>
<feature type="region of interest" description="Disordered" evidence="1">
    <location>
        <begin position="1"/>
        <end position="49"/>
    </location>
</feature>
<sequence length="277" mass="28185">MNPPEWPGQVPPGQPGYPPQGPSSFGPPPYGPGGPGFPPPPPPPPPPRGGGSGAVIAVLLGGGLLVVVVIAVAAFVLLGDDDDDKGKRASTLPTLPASPSAESTPSYGGSPSATPSPGGIDGVLKPTIKTARGNVFTRAGTRTGSCASRADADLAKALRGRSCTEDMQSAVYANPGKNIITVISILKFADATTASEVSDATSDGANPELLTPSANSGLPRLDRKPTSWVRSWTQSQHVVYAQSYWARGGDPGSRTGTVYTTAGELGVEVTNTLMFTN</sequence>
<feature type="compositionally biased region" description="Pro residues" evidence="1">
    <location>
        <begin position="1"/>
        <end position="48"/>
    </location>
</feature>
<keyword evidence="2" id="KW-0472">Membrane</keyword>
<keyword evidence="4" id="KW-1185">Reference proteome</keyword>
<organism evidence="3 4">
    <name type="scientific">Actinomadura yumaensis</name>
    <dbReference type="NCBI Taxonomy" id="111807"/>
    <lineage>
        <taxon>Bacteria</taxon>
        <taxon>Bacillati</taxon>
        <taxon>Actinomycetota</taxon>
        <taxon>Actinomycetes</taxon>
        <taxon>Streptosporangiales</taxon>
        <taxon>Thermomonosporaceae</taxon>
        <taxon>Actinomadura</taxon>
    </lineage>
</organism>
<accession>A0ABW2CHB5</accession>
<protein>
    <submittedName>
        <fullName evidence="3">Uncharacterized protein</fullName>
    </submittedName>
</protein>
<feature type="region of interest" description="Disordered" evidence="1">
    <location>
        <begin position="81"/>
        <end position="124"/>
    </location>
</feature>
<feature type="compositionally biased region" description="Low complexity" evidence="1">
    <location>
        <begin position="103"/>
        <end position="118"/>
    </location>
</feature>
<feature type="transmembrane region" description="Helical" evidence="2">
    <location>
        <begin position="54"/>
        <end position="78"/>
    </location>
</feature>
<proteinExistence type="predicted"/>
<dbReference type="Proteomes" id="UP001596380">
    <property type="component" value="Unassembled WGS sequence"/>
</dbReference>
<dbReference type="EMBL" id="JBHSXS010000004">
    <property type="protein sequence ID" value="MFC6880058.1"/>
    <property type="molecule type" value="Genomic_DNA"/>
</dbReference>
<evidence type="ECO:0000256" key="2">
    <source>
        <dbReference type="SAM" id="Phobius"/>
    </source>
</evidence>
<keyword evidence="2" id="KW-0812">Transmembrane</keyword>
<gene>
    <name evidence="3" type="ORF">ACFQKB_09810</name>
</gene>
<comment type="caution">
    <text evidence="3">The sequence shown here is derived from an EMBL/GenBank/DDBJ whole genome shotgun (WGS) entry which is preliminary data.</text>
</comment>
<name>A0ABW2CHB5_9ACTN</name>
<keyword evidence="2" id="KW-1133">Transmembrane helix</keyword>
<evidence type="ECO:0000313" key="3">
    <source>
        <dbReference type="EMBL" id="MFC6880058.1"/>
    </source>
</evidence>
<reference evidence="4" key="1">
    <citation type="journal article" date="2019" name="Int. J. Syst. Evol. Microbiol.">
        <title>The Global Catalogue of Microorganisms (GCM) 10K type strain sequencing project: providing services to taxonomists for standard genome sequencing and annotation.</title>
        <authorList>
            <consortium name="The Broad Institute Genomics Platform"/>
            <consortium name="The Broad Institute Genome Sequencing Center for Infectious Disease"/>
            <person name="Wu L."/>
            <person name="Ma J."/>
        </authorList>
    </citation>
    <scope>NUCLEOTIDE SEQUENCE [LARGE SCALE GENOMIC DNA]</scope>
    <source>
        <strain evidence="4">JCM 3369</strain>
    </source>
</reference>